<feature type="compositionally biased region" description="Polar residues" evidence="2">
    <location>
        <begin position="237"/>
        <end position="249"/>
    </location>
</feature>
<name>A0A448Z4P1_9STRA</name>
<feature type="compositionally biased region" description="Low complexity" evidence="2">
    <location>
        <begin position="199"/>
        <end position="218"/>
    </location>
</feature>
<feature type="region of interest" description="Disordered" evidence="2">
    <location>
        <begin position="231"/>
        <end position="268"/>
    </location>
</feature>
<reference evidence="3 4" key="1">
    <citation type="submission" date="2019-01" db="EMBL/GenBank/DDBJ databases">
        <authorList>
            <person name="Ferrante I. M."/>
        </authorList>
    </citation>
    <scope>NUCLEOTIDE SEQUENCE [LARGE SCALE GENOMIC DNA]</scope>
    <source>
        <strain evidence="3 4">B856</strain>
    </source>
</reference>
<feature type="coiled-coil region" evidence="1">
    <location>
        <begin position="528"/>
        <end position="555"/>
    </location>
</feature>
<accession>A0A448Z4P1</accession>
<feature type="compositionally biased region" description="Basic and acidic residues" evidence="2">
    <location>
        <begin position="664"/>
        <end position="681"/>
    </location>
</feature>
<evidence type="ECO:0000256" key="1">
    <source>
        <dbReference type="SAM" id="Coils"/>
    </source>
</evidence>
<dbReference type="EMBL" id="CAACVS010000110">
    <property type="protein sequence ID" value="VEU36945.1"/>
    <property type="molecule type" value="Genomic_DNA"/>
</dbReference>
<organism evidence="3 4">
    <name type="scientific">Pseudo-nitzschia multistriata</name>
    <dbReference type="NCBI Taxonomy" id="183589"/>
    <lineage>
        <taxon>Eukaryota</taxon>
        <taxon>Sar</taxon>
        <taxon>Stramenopiles</taxon>
        <taxon>Ochrophyta</taxon>
        <taxon>Bacillariophyta</taxon>
        <taxon>Bacillariophyceae</taxon>
        <taxon>Bacillariophycidae</taxon>
        <taxon>Bacillariales</taxon>
        <taxon>Bacillariaceae</taxon>
        <taxon>Pseudo-nitzschia</taxon>
    </lineage>
</organism>
<protein>
    <submittedName>
        <fullName evidence="3">Uncharacterized protein</fullName>
    </submittedName>
</protein>
<evidence type="ECO:0000256" key="2">
    <source>
        <dbReference type="SAM" id="MobiDB-lite"/>
    </source>
</evidence>
<gene>
    <name evidence="3" type="ORF">PSNMU_V1.4_AUG-EV-PASAV3_0037210</name>
</gene>
<feature type="region of interest" description="Disordered" evidence="2">
    <location>
        <begin position="156"/>
        <end position="218"/>
    </location>
</feature>
<feature type="region of interest" description="Disordered" evidence="2">
    <location>
        <begin position="1"/>
        <end position="49"/>
    </location>
</feature>
<dbReference type="OrthoDB" id="56378at2759"/>
<keyword evidence="4" id="KW-1185">Reference proteome</keyword>
<sequence length="1067" mass="121850">MAPTKKKSITHGGPTPPSRSSTRKPKPKTPEIGKYLIRSPPSRKHTTTPTKLQFIPYDGTIQRELRALERVFPPQSTPEIYDRDLFAFKPKYPPSPTSYMAHLTIVHTKELNSTDKLTALGDNLQELLHRNHFKIIDKDTRYHYSVAFIEYMNKVLPPTRDTPPEAVPPRRQSKPPPHLANSPDPPSREDLQKQLINNSPQQETTSDSESSISSMDIPPSDLIKQFAREHDLEQRTSTEQTQQAGSPTPDQFPLQNAPEETEDTSLDDRITEYEKQYETIDNEISSIRDSLDPPNEPGNNKTMADQLKANDDKWTKRLTMIDKQILQLQEGYERVIQSTAAELATTKEVLTTTKAELNTATTELQTALQTVHTLKTQLQSQTTEIRGAININTNLQNNLNAAATTTWALDQRTSKANSVLASIKNETIHLRHLRDEASSITTKTPTIITAELKEQLNKIVDQSAANLKEKTKQIELQVTTAVLEQTRIMESTLESTIQDIIHDKLEHKAHIVQSLRDTVISQAKREIVSQATETIKEVNNDLTKTKNNLKQICNNHLAKLTSHKQDITHEMDQSASAAQENIAITKHIAEADITRSVKEHLETDPSVEDTITTQINSSIRSLVESTDFKTDIDTTIHTYVTQSPTLKDLIQHQVHDAIINNRTQQDEKQNKNQHISTDKHQNPIKSTTRIPSPFDTRGDSDRNFDVYTDRKHQIWDEKSIHYHNHRISKAIHAMDFKDINHNLIPTTNRYLTSAEFTAFYNELYGMMQLESLPLVPLDQLPEIETCIPPEHKETTENISKIGAYIYRRISGLLPPSHTLLRGLISPYSQNSRGYEALYALARHSLDYLKPTQNGWGPEWTTTDDPGTYVGKLQDHVRTSRLSRNHQYTEFEESHDLVYQAMTHFNYTAGCCLLVQLDNHRRLTPNFRHKPVPEHLKLTALTNFILDHPNITPIAHQQSPTIVNKLDATKRTKFEYKNKVQCECCKTYGHNVGDQICRFGAQLHYAQQFASTKPTDFKMNAIKHNNMHTKKVVNHFESTLKDRHITEEEHERKREELAQLFATVTTDE</sequence>
<evidence type="ECO:0000313" key="4">
    <source>
        <dbReference type="Proteomes" id="UP000291116"/>
    </source>
</evidence>
<keyword evidence="1" id="KW-0175">Coiled coil</keyword>
<proteinExistence type="predicted"/>
<feature type="region of interest" description="Disordered" evidence="2">
    <location>
        <begin position="661"/>
        <end position="701"/>
    </location>
</feature>
<feature type="region of interest" description="Disordered" evidence="2">
    <location>
        <begin position="283"/>
        <end position="305"/>
    </location>
</feature>
<dbReference type="Proteomes" id="UP000291116">
    <property type="component" value="Unassembled WGS sequence"/>
</dbReference>
<evidence type="ECO:0000313" key="3">
    <source>
        <dbReference type="EMBL" id="VEU36945.1"/>
    </source>
</evidence>
<dbReference type="AlphaFoldDB" id="A0A448Z4P1"/>